<evidence type="ECO:0000313" key="2">
    <source>
        <dbReference type="EMBL" id="MEQ3550129.1"/>
    </source>
</evidence>
<dbReference type="RefSeq" id="WP_349297211.1">
    <property type="nucleotide sequence ID" value="NZ_JBEDNQ010000002.1"/>
</dbReference>
<sequence length="320" mass="35949">MDDRAEERLRGEIAGLRARVEDLPENHEVGQLTRKVDAVTRDLEATTETLDALRIRTDELDDDLADGLRDIRDEHTRALDSIRRQMQHLERHIRSSAGAVAAELVTSPELRDLAERAERGKGLESQQLGPAGRATRQRTVQAWTDWQDRRDQTRQKILAASRRIAETSPLASDRRGALHSYRTAHSELAELQDRRDRTRAAADIARSELDDDADQADRASADIMRGQQAETALRAELRTQLVDAIERGHLLPVWFTTVLGLGPPADGEHWLQTGVELLAYRVTHAITDPVVALGAAPGPKASGRRRERHRALAIRLQRYQ</sequence>
<organism evidence="2 3">
    <name type="scientific">Pseudonocardia nematodicida</name>
    <dbReference type="NCBI Taxonomy" id="1206997"/>
    <lineage>
        <taxon>Bacteria</taxon>
        <taxon>Bacillati</taxon>
        <taxon>Actinomycetota</taxon>
        <taxon>Actinomycetes</taxon>
        <taxon>Pseudonocardiales</taxon>
        <taxon>Pseudonocardiaceae</taxon>
        <taxon>Pseudonocardia</taxon>
    </lineage>
</organism>
<dbReference type="Proteomes" id="UP001494902">
    <property type="component" value="Unassembled WGS sequence"/>
</dbReference>
<feature type="coiled-coil region" evidence="1">
    <location>
        <begin position="181"/>
        <end position="208"/>
    </location>
</feature>
<name>A0ABV1K8D7_9PSEU</name>
<evidence type="ECO:0000313" key="3">
    <source>
        <dbReference type="Proteomes" id="UP001494902"/>
    </source>
</evidence>
<protein>
    <submittedName>
        <fullName evidence="2">Uncharacterized protein</fullName>
    </submittedName>
</protein>
<reference evidence="2 3" key="1">
    <citation type="submission" date="2024-03" db="EMBL/GenBank/DDBJ databases">
        <title>Draft genome sequence of Pseudonocardia nematodicida JCM 31783.</title>
        <authorList>
            <person name="Butdee W."/>
            <person name="Duangmal K."/>
        </authorList>
    </citation>
    <scope>NUCLEOTIDE SEQUENCE [LARGE SCALE GENOMIC DNA]</scope>
    <source>
        <strain evidence="2 3">JCM 31783</strain>
    </source>
</reference>
<keyword evidence="3" id="KW-1185">Reference proteome</keyword>
<comment type="caution">
    <text evidence="2">The sequence shown here is derived from an EMBL/GenBank/DDBJ whole genome shotgun (WGS) entry which is preliminary data.</text>
</comment>
<gene>
    <name evidence="2" type="ORF">WIS52_06560</name>
</gene>
<proteinExistence type="predicted"/>
<dbReference type="EMBL" id="JBEDNQ010000002">
    <property type="protein sequence ID" value="MEQ3550129.1"/>
    <property type="molecule type" value="Genomic_DNA"/>
</dbReference>
<accession>A0ABV1K8D7</accession>
<feature type="coiled-coil region" evidence="1">
    <location>
        <begin position="36"/>
        <end position="92"/>
    </location>
</feature>
<evidence type="ECO:0000256" key="1">
    <source>
        <dbReference type="SAM" id="Coils"/>
    </source>
</evidence>
<keyword evidence="1" id="KW-0175">Coiled coil</keyword>